<proteinExistence type="predicted"/>
<dbReference type="AlphaFoldDB" id="A0A438M836"/>
<protein>
    <submittedName>
        <fullName evidence="2">Uncharacterized protein</fullName>
    </submittedName>
</protein>
<dbReference type="EMBL" id="SAUN01000001">
    <property type="protein sequence ID" value="RVX46271.1"/>
    <property type="molecule type" value="Genomic_DNA"/>
</dbReference>
<evidence type="ECO:0000313" key="3">
    <source>
        <dbReference type="EMBL" id="RVX46271.1"/>
    </source>
</evidence>
<evidence type="ECO:0000313" key="4">
    <source>
        <dbReference type="EMBL" id="RVX46440.1"/>
    </source>
</evidence>
<comment type="caution">
    <text evidence="2">The sequence shown here is derived from an EMBL/GenBank/DDBJ whole genome shotgun (WGS) entry which is preliminary data.</text>
</comment>
<dbReference type="RefSeq" id="WP_127934058.1">
    <property type="nucleotide sequence ID" value="NZ_SAUN01000001.1"/>
</dbReference>
<name>A0A438M836_9ACTN</name>
<dbReference type="Proteomes" id="UP000284824">
    <property type="component" value="Unassembled WGS sequence"/>
</dbReference>
<accession>A0A438M836</accession>
<keyword evidence="1" id="KW-0175">Coiled coil</keyword>
<dbReference type="OrthoDB" id="4748158at2"/>
<sequence length="99" mass="11089">MTSSDTLHRVEKACAQLHRDGQPVTFIAVANLTGLGRTTLYRSATLRAIIEENRRRAATNGTLTGLLDEIRNLHTALEAVAARVRRHEEQLRRLTTRVS</sequence>
<reference evidence="2 5" key="1">
    <citation type="submission" date="2019-01" db="EMBL/GenBank/DDBJ databases">
        <title>Sequencing the genomes of 1000 actinobacteria strains.</title>
        <authorList>
            <person name="Klenk H.-P."/>
        </authorList>
    </citation>
    <scope>NUCLEOTIDE SEQUENCE [LARGE SCALE GENOMIC DNA]</scope>
    <source>
        <strain evidence="2 5">DSM 43925</strain>
    </source>
</reference>
<evidence type="ECO:0000313" key="2">
    <source>
        <dbReference type="EMBL" id="RVX41880.1"/>
    </source>
</evidence>
<feature type="coiled-coil region" evidence="1">
    <location>
        <begin position="70"/>
        <end position="97"/>
    </location>
</feature>
<gene>
    <name evidence="2" type="ORF">EDD27_4470</name>
    <name evidence="3" type="ORF">EDD27_9141</name>
    <name evidence="4" type="ORF">EDD27_9324</name>
</gene>
<dbReference type="EMBL" id="SAUN01000001">
    <property type="protein sequence ID" value="RVX46440.1"/>
    <property type="molecule type" value="Genomic_DNA"/>
</dbReference>
<evidence type="ECO:0000313" key="5">
    <source>
        <dbReference type="Proteomes" id="UP000284824"/>
    </source>
</evidence>
<organism evidence="2 5">
    <name type="scientific">Nonomuraea polychroma</name>
    <dbReference type="NCBI Taxonomy" id="46176"/>
    <lineage>
        <taxon>Bacteria</taxon>
        <taxon>Bacillati</taxon>
        <taxon>Actinomycetota</taxon>
        <taxon>Actinomycetes</taxon>
        <taxon>Streptosporangiales</taxon>
        <taxon>Streptosporangiaceae</taxon>
        <taxon>Nonomuraea</taxon>
    </lineage>
</organism>
<dbReference type="EMBL" id="SAUN01000001">
    <property type="protein sequence ID" value="RVX41880.1"/>
    <property type="molecule type" value="Genomic_DNA"/>
</dbReference>
<keyword evidence="5" id="KW-1185">Reference proteome</keyword>
<evidence type="ECO:0000256" key="1">
    <source>
        <dbReference type="SAM" id="Coils"/>
    </source>
</evidence>